<gene>
    <name evidence="1" type="ORF">POREN0001_0286</name>
</gene>
<dbReference type="EMBL" id="ACNN01000020">
    <property type="protein sequence ID" value="EEN82813.1"/>
    <property type="molecule type" value="Genomic_DNA"/>
</dbReference>
<accession>C3JAP8</accession>
<dbReference type="Proteomes" id="UP000004295">
    <property type="component" value="Unassembled WGS sequence"/>
</dbReference>
<name>C3JAP8_POREA</name>
<comment type="caution">
    <text evidence="1">The sequence shown here is derived from an EMBL/GenBank/DDBJ whole genome shotgun (WGS) entry which is preliminary data.</text>
</comment>
<keyword evidence="2" id="KW-1185">Reference proteome</keyword>
<protein>
    <submittedName>
        <fullName evidence="1">Uncharacterized protein</fullName>
    </submittedName>
</protein>
<organism evidence="1 2">
    <name type="scientific">Porphyromonas endodontalis (strain ATCC 35406 / DSM 24491 / JCM 8526 / CCUG 16442 / BCRC 14492 / NCTC 13058 / HG 370)</name>
    <name type="common">Bacteroides endodontalis</name>
    <dbReference type="NCBI Taxonomy" id="553175"/>
    <lineage>
        <taxon>Bacteria</taxon>
        <taxon>Pseudomonadati</taxon>
        <taxon>Bacteroidota</taxon>
        <taxon>Bacteroidia</taxon>
        <taxon>Bacteroidales</taxon>
        <taxon>Porphyromonadaceae</taxon>
        <taxon>Porphyromonas</taxon>
    </lineage>
</organism>
<sequence length="50" mass="5745">MLYQLSYFRRRETFKEGDALYIATAKVMQINSSDQILSKISRNKRGCAAA</sequence>
<dbReference type="AlphaFoldDB" id="C3JAP8"/>
<evidence type="ECO:0000313" key="2">
    <source>
        <dbReference type="Proteomes" id="UP000004295"/>
    </source>
</evidence>
<evidence type="ECO:0000313" key="1">
    <source>
        <dbReference type="EMBL" id="EEN82813.1"/>
    </source>
</evidence>
<proteinExistence type="predicted"/>
<reference evidence="1 2" key="1">
    <citation type="submission" date="2009-04" db="EMBL/GenBank/DDBJ databases">
        <authorList>
            <person name="Sebastian Y."/>
            <person name="Madupu R."/>
            <person name="Durkin A.S."/>
            <person name="Torralba M."/>
            <person name="Methe B."/>
            <person name="Sutton G.G."/>
            <person name="Strausberg R.L."/>
            <person name="Nelson K.E."/>
        </authorList>
    </citation>
    <scope>NUCLEOTIDE SEQUENCE [LARGE SCALE GENOMIC DNA]</scope>
    <source>
        <strain evidence="2">ATCC 35406 / BCRC 14492 / JCM 8526 / NCTC 13058 / HG 370</strain>
    </source>
</reference>